<dbReference type="InterPro" id="IPR029000">
    <property type="entry name" value="Cyclophilin-like_dom_sf"/>
</dbReference>
<keyword evidence="5" id="KW-0413">Isomerase</keyword>
<organism evidence="5 6">
    <name type="scientific">Corynebacterium doosanense CAU 212 = DSM 45436</name>
    <dbReference type="NCBI Taxonomy" id="558173"/>
    <lineage>
        <taxon>Bacteria</taxon>
        <taxon>Bacillati</taxon>
        <taxon>Actinomycetota</taxon>
        <taxon>Actinomycetes</taxon>
        <taxon>Mycobacteriales</taxon>
        <taxon>Corynebacteriaceae</taxon>
        <taxon>Corynebacterium</taxon>
    </lineage>
</organism>
<keyword evidence="3" id="KW-0812">Transmembrane</keyword>
<reference evidence="5 6" key="1">
    <citation type="submission" date="2013-09" db="EMBL/GenBank/DDBJ databases">
        <title>Complete genome sequence of Corynebacterium doosanense CAU 212(T) (=DSM 45436(T)), isolated from activated sludge.</title>
        <authorList>
            <person name="Schaffert L."/>
            <person name="Albersmeier A."/>
            <person name="Kalinowski J."/>
            <person name="Ruckert C."/>
        </authorList>
    </citation>
    <scope>NUCLEOTIDE SEQUENCE [LARGE SCALE GENOMIC DNA]</scope>
    <source>
        <strain evidence="5 6">CAU 212</strain>
    </source>
</reference>
<feature type="region of interest" description="Disordered" evidence="2">
    <location>
        <begin position="57"/>
        <end position="92"/>
    </location>
</feature>
<sequence>MSTNQERGDKALSNLERELKSRERKNKARPLGVIAASAAAILLIGGGVVFFATRDSGEETTAQDETSTSAESTTPEATYEPLAMKRDTPLPATVTCDYRDTGEEANDATVPAKDNISTEGTVTVTLETNKGPIPMDLDRSVAPCTVNAVEHLAQEKYFDDTVCHRITTQGIYVLQCGDPTGTGSGGPGFEFDNEYPTDEAGGSQESVTYPRGSIAMANAGEGTNGSQFFLNYDDSPLPPSYTYFGQITEEGLSTLDAIADAGADGGAPDGQPAEQVVIEHATV</sequence>
<accession>A0A097IGD9</accession>
<dbReference type="eggNOG" id="COG0652">
    <property type="taxonomic scope" value="Bacteria"/>
</dbReference>
<evidence type="ECO:0000313" key="5">
    <source>
        <dbReference type="EMBL" id="AIT61201.1"/>
    </source>
</evidence>
<dbReference type="InterPro" id="IPR002130">
    <property type="entry name" value="Cyclophilin-type_PPIase_dom"/>
</dbReference>
<dbReference type="EMBL" id="CP006764">
    <property type="protein sequence ID" value="AIT61201.1"/>
    <property type="molecule type" value="Genomic_DNA"/>
</dbReference>
<dbReference type="Gene3D" id="2.40.100.10">
    <property type="entry name" value="Cyclophilin-like"/>
    <property type="match status" value="1"/>
</dbReference>
<dbReference type="PANTHER" id="PTHR45625:SF3">
    <property type="entry name" value="PEPTIDYL-PROLYL CIS-TRANS ISOMERASE B-RELATED"/>
    <property type="match status" value="1"/>
</dbReference>
<gene>
    <name evidence="5" type="ORF">CDOO_07925</name>
</gene>
<comment type="function">
    <text evidence="1">PPIases accelerate the folding of proteins. It catalyzes the cis-trans isomerization of proline imidic peptide bonds in oligopeptides.</text>
</comment>
<name>A0A097IGD9_9CORY</name>
<evidence type="ECO:0000259" key="4">
    <source>
        <dbReference type="PROSITE" id="PS50072"/>
    </source>
</evidence>
<dbReference type="OrthoDB" id="5507614at2"/>
<keyword evidence="3" id="KW-1133">Transmembrane helix</keyword>
<dbReference type="AlphaFoldDB" id="A0A097IGD9"/>
<dbReference type="InterPro" id="IPR044666">
    <property type="entry name" value="Cyclophilin_A-like"/>
</dbReference>
<dbReference type="Proteomes" id="UP000029914">
    <property type="component" value="Chromosome"/>
</dbReference>
<feature type="transmembrane region" description="Helical" evidence="3">
    <location>
        <begin position="31"/>
        <end position="52"/>
    </location>
</feature>
<feature type="domain" description="PPIase cyclophilin-type" evidence="4">
    <location>
        <begin position="127"/>
        <end position="283"/>
    </location>
</feature>
<dbReference type="STRING" id="558173.CDOO_07925"/>
<protein>
    <submittedName>
        <fullName evidence="5">Isomerase</fullName>
    </submittedName>
</protein>
<evidence type="ECO:0000256" key="2">
    <source>
        <dbReference type="SAM" id="MobiDB-lite"/>
    </source>
</evidence>
<dbReference type="KEGG" id="cdo:CDOO_07925"/>
<evidence type="ECO:0000313" key="6">
    <source>
        <dbReference type="Proteomes" id="UP000029914"/>
    </source>
</evidence>
<feature type="compositionally biased region" description="Low complexity" evidence="2">
    <location>
        <begin position="59"/>
        <end position="80"/>
    </location>
</feature>
<proteinExistence type="predicted"/>
<dbReference type="HOGENOM" id="CLU_012062_8_0_11"/>
<dbReference type="Pfam" id="PF00160">
    <property type="entry name" value="Pro_isomerase"/>
    <property type="match status" value="1"/>
</dbReference>
<feature type="compositionally biased region" description="Basic and acidic residues" evidence="2">
    <location>
        <begin position="1"/>
        <end position="21"/>
    </location>
</feature>
<dbReference type="PROSITE" id="PS50072">
    <property type="entry name" value="CSA_PPIASE_2"/>
    <property type="match status" value="1"/>
</dbReference>
<dbReference type="CDD" id="cd00317">
    <property type="entry name" value="cyclophilin"/>
    <property type="match status" value="1"/>
</dbReference>
<dbReference type="RefSeq" id="WP_018021769.1">
    <property type="nucleotide sequence ID" value="NZ_AQUX01000003.1"/>
</dbReference>
<dbReference type="SUPFAM" id="SSF50891">
    <property type="entry name" value="Cyclophilin-like"/>
    <property type="match status" value="1"/>
</dbReference>
<evidence type="ECO:0000256" key="1">
    <source>
        <dbReference type="ARBA" id="ARBA00002388"/>
    </source>
</evidence>
<evidence type="ECO:0000256" key="3">
    <source>
        <dbReference type="SAM" id="Phobius"/>
    </source>
</evidence>
<dbReference type="GO" id="GO:0003755">
    <property type="term" value="F:peptidyl-prolyl cis-trans isomerase activity"/>
    <property type="evidence" value="ECO:0007669"/>
    <property type="project" value="InterPro"/>
</dbReference>
<keyword evidence="3" id="KW-0472">Membrane</keyword>
<feature type="region of interest" description="Disordered" evidence="2">
    <location>
        <begin position="1"/>
        <end position="27"/>
    </location>
</feature>
<keyword evidence="6" id="KW-1185">Reference proteome</keyword>
<dbReference type="PANTHER" id="PTHR45625">
    <property type="entry name" value="PEPTIDYL-PROLYL CIS-TRANS ISOMERASE-RELATED"/>
    <property type="match status" value="1"/>
</dbReference>